<organism evidence="2 3">
    <name type="scientific">Klebsiella pneumoniae</name>
    <dbReference type="NCBI Taxonomy" id="573"/>
    <lineage>
        <taxon>Bacteria</taxon>
        <taxon>Pseudomonadati</taxon>
        <taxon>Pseudomonadota</taxon>
        <taxon>Gammaproteobacteria</taxon>
        <taxon>Enterobacterales</taxon>
        <taxon>Enterobacteriaceae</taxon>
        <taxon>Klebsiella/Raoultella group</taxon>
        <taxon>Klebsiella</taxon>
        <taxon>Klebsiella pneumoniae complex</taxon>
    </lineage>
</organism>
<protein>
    <submittedName>
        <fullName evidence="2">EmrB/QacA family drug resistance transporter</fullName>
    </submittedName>
</protein>
<feature type="non-terminal residue" evidence="2">
    <location>
        <position position="84"/>
    </location>
</feature>
<dbReference type="Proteomes" id="UP001244490">
    <property type="component" value="Unassembled WGS sequence"/>
</dbReference>
<sequence length="84" mass="9532">IDIDKPNFSLLKGIDLPGIALMALFLASLDYVIEEGAREQWFQDETIRDFALLALIAGIGFFWRVLTYEKAIIDLKALRNVNFA</sequence>
<feature type="transmembrane region" description="Helical" evidence="1">
    <location>
        <begin position="16"/>
        <end position="34"/>
    </location>
</feature>
<feature type="transmembrane region" description="Helical" evidence="1">
    <location>
        <begin position="46"/>
        <end position="66"/>
    </location>
</feature>
<evidence type="ECO:0000313" key="3">
    <source>
        <dbReference type="Proteomes" id="UP001244490"/>
    </source>
</evidence>
<keyword evidence="1" id="KW-0472">Membrane</keyword>
<dbReference type="EMBL" id="JAUUIA010000885">
    <property type="protein sequence ID" value="MDP0971540.1"/>
    <property type="molecule type" value="Genomic_DNA"/>
</dbReference>
<evidence type="ECO:0000256" key="1">
    <source>
        <dbReference type="SAM" id="Phobius"/>
    </source>
</evidence>
<name>A0AAW8AS58_KLEPN</name>
<gene>
    <name evidence="2" type="ORF">Q6294_31850</name>
</gene>
<feature type="non-terminal residue" evidence="2">
    <location>
        <position position="1"/>
    </location>
</feature>
<proteinExistence type="predicted"/>
<reference evidence="2" key="1">
    <citation type="submission" date="2023-07" db="EMBL/GenBank/DDBJ databases">
        <authorList>
            <person name="Peng Z."/>
        </authorList>
    </citation>
    <scope>NUCLEOTIDE SEQUENCE</scope>
    <source>
        <strain evidence="2">KP219</strain>
    </source>
</reference>
<dbReference type="AlphaFoldDB" id="A0AAW8AS58"/>
<comment type="caution">
    <text evidence="2">The sequence shown here is derived from an EMBL/GenBank/DDBJ whole genome shotgun (WGS) entry which is preliminary data.</text>
</comment>
<keyword evidence="1" id="KW-1133">Transmembrane helix</keyword>
<accession>A0AAW8AS58</accession>
<evidence type="ECO:0000313" key="2">
    <source>
        <dbReference type="EMBL" id="MDP0971540.1"/>
    </source>
</evidence>
<keyword evidence="1" id="KW-0812">Transmembrane</keyword>